<keyword evidence="2" id="KW-1185">Reference proteome</keyword>
<dbReference type="Proteomes" id="UP000029278">
    <property type="component" value="Unassembled WGS sequence"/>
</dbReference>
<reference evidence="1 2" key="1">
    <citation type="submission" date="2014-04" db="EMBL/GenBank/DDBJ databases">
        <authorList>
            <person name="Bishop-Lilly K.A."/>
            <person name="Broomall S.M."/>
            <person name="Chain P.S."/>
            <person name="Chertkov O."/>
            <person name="Coyne S.R."/>
            <person name="Daligault H.E."/>
            <person name="Davenport K.W."/>
            <person name="Erkkila T."/>
            <person name="Frey K.G."/>
            <person name="Gibbons H.S."/>
            <person name="Gu W."/>
            <person name="Jaissle J."/>
            <person name="Johnson S.L."/>
            <person name="Koroleva G.I."/>
            <person name="Ladner J.T."/>
            <person name="Lo C.-C."/>
            <person name="Minogue T.D."/>
            <person name="Munk C."/>
            <person name="Palacios G.F."/>
            <person name="Redden C.L."/>
            <person name="Rosenzweig C.N."/>
            <person name="Scholz M.B."/>
            <person name="Teshima H."/>
            <person name="Xu Y."/>
        </authorList>
    </citation>
    <scope>NUCLEOTIDE SEQUENCE [LARGE SCALE GENOMIC DNA]</scope>
    <source>
        <strain evidence="1 2">8244</strain>
    </source>
</reference>
<dbReference type="HOGENOM" id="CLU_1303892_0_0_9"/>
<dbReference type="STRING" id="44252.DJ90_5574"/>
<proteinExistence type="predicted"/>
<dbReference type="AlphaFoldDB" id="A0A090XFV1"/>
<gene>
    <name evidence="1" type="ORF">DJ90_5574</name>
</gene>
<organism evidence="1 2">
    <name type="scientific">Paenibacillus macerans</name>
    <name type="common">Bacillus macerans</name>
    <dbReference type="NCBI Taxonomy" id="44252"/>
    <lineage>
        <taxon>Bacteria</taxon>
        <taxon>Bacillati</taxon>
        <taxon>Bacillota</taxon>
        <taxon>Bacilli</taxon>
        <taxon>Bacillales</taxon>
        <taxon>Paenibacillaceae</taxon>
        <taxon>Paenibacillus</taxon>
    </lineage>
</organism>
<sequence>MNLHYFNSLWVVVLQITNCRRGLSGCAALFFLGNGFDREREVAHRSLQHAEEHGKETFAGRKIRQRFDLVDANYTAFNHATLHFQCIVLFGEIAQNFCRSYCVFRTESDGRWTGQHFVQFRKFRSGGCAANERILQHLEFHAGFAKLFAEFGNLCNIQSAIVRHDGRCAFAQLRSQRVNRFLFRLNDFCVCQTVHLLLELHEPFTPLKRPP</sequence>
<dbReference type="EMBL" id="JMQA01000062">
    <property type="protein sequence ID" value="KFM83899.1"/>
    <property type="molecule type" value="Genomic_DNA"/>
</dbReference>
<accession>A0A090XFV1</accession>
<protein>
    <submittedName>
        <fullName evidence="1">Uncharacterized protein</fullName>
    </submittedName>
</protein>
<evidence type="ECO:0000313" key="1">
    <source>
        <dbReference type="EMBL" id="KFM83899.1"/>
    </source>
</evidence>
<name>A0A090XFV1_PAEMA</name>
<comment type="caution">
    <text evidence="1">The sequence shown here is derived from an EMBL/GenBank/DDBJ whole genome shotgun (WGS) entry which is preliminary data.</text>
</comment>
<evidence type="ECO:0000313" key="2">
    <source>
        <dbReference type="Proteomes" id="UP000029278"/>
    </source>
</evidence>